<accession>A0A8S4Q4E7</accession>
<name>A0A8S4Q4E7_OWEFU</name>
<feature type="region of interest" description="Disordered" evidence="1">
    <location>
        <begin position="55"/>
        <end position="92"/>
    </location>
</feature>
<evidence type="ECO:0000313" key="2">
    <source>
        <dbReference type="EMBL" id="CAH1801121.1"/>
    </source>
</evidence>
<dbReference type="Proteomes" id="UP000749559">
    <property type="component" value="Unassembled WGS sequence"/>
</dbReference>
<sequence length="399" mass="45202">MKLLPAQERTYGHYPAQYDIYSKNKTQVGYHKECLYKHTRSAYSGKCTTDKNDLRVSIKKQSLSPRHPAPRSQHSRASKYSPHQATKVRVKSAASIRYMTPAATSISAEYDVNGNTNTTPKEAWSTQAERTPTVPDTTEIERHCAPSPDGSNKYSMEESAYIPPTPKEALKIPTPYFSDDDEEPPVIPSHPGRSLRRERIKSATIHRAKVNIPQRPVQSAGPTRPPIEARVGPQTPTTVSKKPLPAQAIARQGILSKSCDVTGYRAHVATPPTNHSYDATNPPKYIMRDEYDVRLKKYGWRMEVHGDPLKLKDAVRRPRLAYTVECAEPVIPPNPPKARSENFDTYFLNTIPRRKATYDIAADWASETLHAKRMALHQREVKEFGPKYLYRNTDYGFIY</sequence>
<feature type="compositionally biased region" description="Polar residues" evidence="1">
    <location>
        <begin position="119"/>
        <end position="136"/>
    </location>
</feature>
<protein>
    <submittedName>
        <fullName evidence="2">Uncharacterized protein</fullName>
    </submittedName>
</protein>
<keyword evidence="3" id="KW-1185">Reference proteome</keyword>
<reference evidence="2" key="1">
    <citation type="submission" date="2022-03" db="EMBL/GenBank/DDBJ databases">
        <authorList>
            <person name="Martin C."/>
        </authorList>
    </citation>
    <scope>NUCLEOTIDE SEQUENCE</scope>
</reference>
<dbReference type="EMBL" id="CAIIXF020000012">
    <property type="protein sequence ID" value="CAH1801121.1"/>
    <property type="molecule type" value="Genomic_DNA"/>
</dbReference>
<dbReference type="AlphaFoldDB" id="A0A8S4Q4E7"/>
<organism evidence="2 3">
    <name type="scientific">Owenia fusiformis</name>
    <name type="common">Polychaete worm</name>
    <dbReference type="NCBI Taxonomy" id="6347"/>
    <lineage>
        <taxon>Eukaryota</taxon>
        <taxon>Metazoa</taxon>
        <taxon>Spiralia</taxon>
        <taxon>Lophotrochozoa</taxon>
        <taxon>Annelida</taxon>
        <taxon>Polychaeta</taxon>
        <taxon>Sedentaria</taxon>
        <taxon>Canalipalpata</taxon>
        <taxon>Sabellida</taxon>
        <taxon>Oweniida</taxon>
        <taxon>Oweniidae</taxon>
        <taxon>Owenia</taxon>
    </lineage>
</organism>
<proteinExistence type="predicted"/>
<evidence type="ECO:0000313" key="3">
    <source>
        <dbReference type="Proteomes" id="UP000749559"/>
    </source>
</evidence>
<dbReference type="OrthoDB" id="10022495at2759"/>
<evidence type="ECO:0000256" key="1">
    <source>
        <dbReference type="SAM" id="MobiDB-lite"/>
    </source>
</evidence>
<feature type="region of interest" description="Disordered" evidence="1">
    <location>
        <begin position="119"/>
        <end position="155"/>
    </location>
</feature>
<comment type="caution">
    <text evidence="2">The sequence shown here is derived from an EMBL/GenBank/DDBJ whole genome shotgun (WGS) entry which is preliminary data.</text>
</comment>
<feature type="region of interest" description="Disordered" evidence="1">
    <location>
        <begin position="215"/>
        <end position="242"/>
    </location>
</feature>
<gene>
    <name evidence="2" type="ORF">OFUS_LOCUS24939</name>
</gene>